<evidence type="ECO:0000313" key="3">
    <source>
        <dbReference type="Proteomes" id="UP000694389"/>
    </source>
</evidence>
<accession>A0A8C4DZG6</accession>
<feature type="signal peptide" evidence="1">
    <location>
        <begin position="1"/>
        <end position="19"/>
    </location>
</feature>
<evidence type="ECO:0008006" key="4">
    <source>
        <dbReference type="Google" id="ProtNLM"/>
    </source>
</evidence>
<feature type="chain" id="PRO_5034692448" description="Tc1-like transposase DDE domain-containing protein" evidence="1">
    <location>
        <begin position="20"/>
        <end position="112"/>
    </location>
</feature>
<dbReference type="Gene3D" id="3.30.420.10">
    <property type="entry name" value="Ribonuclease H-like superfamily/Ribonuclease H"/>
    <property type="match status" value="1"/>
</dbReference>
<dbReference type="AlphaFoldDB" id="A0A8C4DZG6"/>
<keyword evidence="3" id="KW-1185">Reference proteome</keyword>
<dbReference type="Proteomes" id="UP000694389">
    <property type="component" value="Unassembled WGS sequence"/>
</dbReference>
<name>A0A8C4DZG6_DICLA</name>
<organism evidence="2 3">
    <name type="scientific">Dicentrarchus labrax</name>
    <name type="common">European seabass</name>
    <name type="synonym">Morone labrax</name>
    <dbReference type="NCBI Taxonomy" id="13489"/>
    <lineage>
        <taxon>Eukaryota</taxon>
        <taxon>Metazoa</taxon>
        <taxon>Chordata</taxon>
        <taxon>Craniata</taxon>
        <taxon>Vertebrata</taxon>
        <taxon>Euteleostomi</taxon>
        <taxon>Actinopterygii</taxon>
        <taxon>Neopterygii</taxon>
        <taxon>Teleostei</taxon>
        <taxon>Neoteleostei</taxon>
        <taxon>Acanthomorphata</taxon>
        <taxon>Eupercaria</taxon>
        <taxon>Moronidae</taxon>
        <taxon>Dicentrarchus</taxon>
    </lineage>
</organism>
<reference evidence="2" key="1">
    <citation type="submission" date="2025-08" db="UniProtKB">
        <authorList>
            <consortium name="Ensembl"/>
        </authorList>
    </citation>
    <scope>IDENTIFICATION</scope>
</reference>
<evidence type="ECO:0000256" key="1">
    <source>
        <dbReference type="SAM" id="SignalP"/>
    </source>
</evidence>
<dbReference type="Ensembl" id="ENSDLAT00005010039.2">
    <property type="protein sequence ID" value="ENSDLAP00005009140.1"/>
    <property type="gene ID" value="ENSDLAG00005004844.2"/>
</dbReference>
<protein>
    <recommendedName>
        <fullName evidence="4">Tc1-like transposase DDE domain-containing protein</fullName>
    </recommendedName>
</protein>
<reference evidence="2" key="2">
    <citation type="submission" date="2025-09" db="UniProtKB">
        <authorList>
            <consortium name="Ensembl"/>
        </authorList>
    </citation>
    <scope>IDENTIFICATION</scope>
</reference>
<keyword evidence="1" id="KW-0732">Signal</keyword>
<evidence type="ECO:0000313" key="2">
    <source>
        <dbReference type="Ensembl" id="ENSDLAP00005009140.1"/>
    </source>
</evidence>
<dbReference type="InterPro" id="IPR036397">
    <property type="entry name" value="RNaseH_sf"/>
</dbReference>
<dbReference type="GeneTree" id="ENSGT00940000176882"/>
<proteinExistence type="predicted"/>
<dbReference type="GO" id="GO:0003676">
    <property type="term" value="F:nucleic acid binding"/>
    <property type="evidence" value="ECO:0007669"/>
    <property type="project" value="InterPro"/>
</dbReference>
<sequence length="112" mass="12812">MHCSIFPYSLLTLCSLTRSLSWPALSPYLNPIENLWDQLSRHVEGHHPATQNLNDLRAVLQEEWNAMPQQTISRLVNSMRCCCQVVIDAQGHMTSVMDTHHCCCFVSINCLR</sequence>